<proteinExistence type="predicted"/>
<evidence type="ECO:0000313" key="2">
    <source>
        <dbReference type="EMBL" id="VUZ85550.1"/>
    </source>
</evidence>
<dbReference type="Gene3D" id="3.40.50.1010">
    <property type="entry name" value="5'-nuclease"/>
    <property type="match status" value="1"/>
</dbReference>
<dbReference type="PANTHER" id="PTHR34610">
    <property type="entry name" value="SSL7007 PROTEIN"/>
    <property type="match status" value="1"/>
</dbReference>
<dbReference type="InterPro" id="IPR002850">
    <property type="entry name" value="PIN_toxin-like"/>
</dbReference>
<dbReference type="EMBL" id="CABIKM010000028">
    <property type="protein sequence ID" value="VUZ85550.1"/>
    <property type="molecule type" value="Genomic_DNA"/>
</dbReference>
<dbReference type="AlphaFoldDB" id="A0A564ZJM5"/>
<evidence type="ECO:0000259" key="1">
    <source>
        <dbReference type="SMART" id="SM00670"/>
    </source>
</evidence>
<dbReference type="InterPro" id="IPR029060">
    <property type="entry name" value="PIN-like_dom_sf"/>
</dbReference>
<dbReference type="SMART" id="SM00670">
    <property type="entry name" value="PINc"/>
    <property type="match status" value="1"/>
</dbReference>
<reference evidence="2 3" key="1">
    <citation type="submission" date="2019-07" db="EMBL/GenBank/DDBJ databases">
        <authorList>
            <person name="Cremers G."/>
        </authorList>
    </citation>
    <scope>NUCLEOTIDE SEQUENCE [LARGE SCALE GENOMIC DNA]</scope>
</reference>
<dbReference type="InterPro" id="IPR002716">
    <property type="entry name" value="PIN_dom"/>
</dbReference>
<dbReference type="Pfam" id="PF13470">
    <property type="entry name" value="PIN_3"/>
    <property type="match status" value="1"/>
</dbReference>
<dbReference type="Proteomes" id="UP000334340">
    <property type="component" value="Unassembled WGS sequence"/>
</dbReference>
<feature type="domain" description="PIN" evidence="1">
    <location>
        <begin position="2"/>
        <end position="119"/>
    </location>
</feature>
<keyword evidence="3" id="KW-1185">Reference proteome</keyword>
<sequence length="144" mass="15680">MLRAVLDTNVIVSGVISDRGIPSRLLSAWRAREWDLVISPGILHEVQRVLSAPKIARTYGLTRQDIVDLVQLFSHRALLMTGTLAISPTARDADDDPILACAKEANADYVVSGDDDLLTLERYEGIPIVSPAAFAAVLEISRQS</sequence>
<dbReference type="PANTHER" id="PTHR34610:SF4">
    <property type="entry name" value="SLL8027 PROTEIN"/>
    <property type="match status" value="1"/>
</dbReference>
<dbReference type="SUPFAM" id="SSF88723">
    <property type="entry name" value="PIN domain-like"/>
    <property type="match status" value="1"/>
</dbReference>
<evidence type="ECO:0000313" key="3">
    <source>
        <dbReference type="Proteomes" id="UP000334340"/>
    </source>
</evidence>
<name>A0A564ZJM5_9BACT</name>
<gene>
    <name evidence="2" type="ORF">MELA_01935</name>
</gene>
<organism evidence="2 3">
    <name type="scientific">Candidatus Methylomirabilis lanthanidiphila</name>
    <dbReference type="NCBI Taxonomy" id="2211376"/>
    <lineage>
        <taxon>Bacteria</taxon>
        <taxon>Candidatus Methylomirabilota</taxon>
        <taxon>Candidatus Methylomirabilia</taxon>
        <taxon>Candidatus Methylomirabilales</taxon>
        <taxon>Candidatus Methylomirabilaceae</taxon>
        <taxon>Candidatus Methylomirabilis</taxon>
    </lineage>
</organism>
<dbReference type="NCBIfam" id="TIGR00305">
    <property type="entry name" value="putative toxin-antitoxin system toxin component, PIN family"/>
    <property type="match status" value="1"/>
</dbReference>
<protein>
    <submittedName>
        <fullName evidence="2">PilT protein domain-containing protein</fullName>
    </submittedName>
</protein>
<accession>A0A564ZJM5</accession>